<dbReference type="Pfam" id="PF10011">
    <property type="entry name" value="DUF2254"/>
    <property type="match status" value="1"/>
</dbReference>
<comment type="caution">
    <text evidence="2">The sequence shown here is derived from an EMBL/GenBank/DDBJ whole genome shotgun (WGS) entry which is preliminary data.</text>
</comment>
<dbReference type="InterPro" id="IPR018723">
    <property type="entry name" value="DUF2254_membrane"/>
</dbReference>
<proteinExistence type="predicted"/>
<dbReference type="AlphaFoldDB" id="A0A9X1F9F4"/>
<protein>
    <submittedName>
        <fullName evidence="2">DUF2254 domain-containing protein</fullName>
    </submittedName>
</protein>
<feature type="transmembrane region" description="Helical" evidence="1">
    <location>
        <begin position="144"/>
        <end position="164"/>
    </location>
</feature>
<evidence type="ECO:0000313" key="2">
    <source>
        <dbReference type="EMBL" id="MBV7269526.1"/>
    </source>
</evidence>
<feature type="transmembrane region" description="Helical" evidence="1">
    <location>
        <begin position="111"/>
        <end position="132"/>
    </location>
</feature>
<organism evidence="2 3">
    <name type="scientific">Winogradskyella luteola</name>
    <dbReference type="NCBI Taxonomy" id="2828330"/>
    <lineage>
        <taxon>Bacteria</taxon>
        <taxon>Pseudomonadati</taxon>
        <taxon>Bacteroidota</taxon>
        <taxon>Flavobacteriia</taxon>
        <taxon>Flavobacteriales</taxon>
        <taxon>Flavobacteriaceae</taxon>
        <taxon>Winogradskyella</taxon>
    </lineage>
</organism>
<keyword evidence="3" id="KW-1185">Reference proteome</keyword>
<evidence type="ECO:0000256" key="1">
    <source>
        <dbReference type="SAM" id="Phobius"/>
    </source>
</evidence>
<sequence>MKNLVTKSLKYIYKLESKIAFYPTILSLGGMFFAFLMIFLESKGISGYLIEHMPLLVVNDGETARSLLTTFIAGLISIMVFSFSMVMILLNQASSNFSPRVLPGLISNSRHQIILGIYNATLLYCIFTLVSIEPDGNKYQLPGFSVLLGIVSMTLCLGAFIYFIHSISQEIQINNIMSRIFSTANSRLKELIDNQNTSDSDFPDTDEWNILTSTNSGYIQDISTDSIVMIAKENNLQFEIVPSKGFYSLKNSPLLKYSKSCSDKIKEDLLSAFHYSKSELIEDNYILAFKQLAEIAVKAMSPGINDPGTAINAIDYLTELFLLRIQKNDKIVVLNEEGKPLLLESSISFKQLISNTLAALRMYCKSDILIVEKLMHMLSLLLSSDNIAMLTSKDVVKQEIEKLYEDASKSINNKTDLKELETYFNTL</sequence>
<dbReference type="Proteomes" id="UP001138894">
    <property type="component" value="Unassembled WGS sequence"/>
</dbReference>
<feature type="transmembrane region" description="Helical" evidence="1">
    <location>
        <begin position="67"/>
        <end position="90"/>
    </location>
</feature>
<dbReference type="EMBL" id="JAGSPD010000007">
    <property type="protein sequence ID" value="MBV7269526.1"/>
    <property type="molecule type" value="Genomic_DNA"/>
</dbReference>
<feature type="transmembrane region" description="Helical" evidence="1">
    <location>
        <begin position="20"/>
        <end position="40"/>
    </location>
</feature>
<keyword evidence="1" id="KW-1133">Transmembrane helix</keyword>
<keyword evidence="1" id="KW-0472">Membrane</keyword>
<name>A0A9X1F9F4_9FLAO</name>
<accession>A0A9X1F9F4</accession>
<reference evidence="2" key="1">
    <citation type="submission" date="2021-04" db="EMBL/GenBank/DDBJ databases">
        <authorList>
            <person name="Pira H."/>
            <person name="Risdian C."/>
            <person name="Wink J."/>
        </authorList>
    </citation>
    <scope>NUCLEOTIDE SEQUENCE</scope>
    <source>
        <strain evidence="2">WHY3</strain>
    </source>
</reference>
<keyword evidence="1" id="KW-0812">Transmembrane</keyword>
<evidence type="ECO:0000313" key="3">
    <source>
        <dbReference type="Proteomes" id="UP001138894"/>
    </source>
</evidence>
<dbReference type="RefSeq" id="WP_218546267.1">
    <property type="nucleotide sequence ID" value="NZ_JAGSPD010000007.1"/>
</dbReference>
<gene>
    <name evidence="2" type="ORF">KCG49_10040</name>
</gene>